<dbReference type="Proteomes" id="UP000016934">
    <property type="component" value="Unassembled WGS sequence"/>
</dbReference>
<evidence type="ECO:0008006" key="3">
    <source>
        <dbReference type="Google" id="ProtNLM"/>
    </source>
</evidence>
<proteinExistence type="predicted"/>
<dbReference type="HOGENOM" id="CLU_2694428_0_0_1"/>
<dbReference type="EMBL" id="KB445645">
    <property type="protein sequence ID" value="EMD62880.1"/>
    <property type="molecule type" value="Genomic_DNA"/>
</dbReference>
<dbReference type="KEGG" id="bsc:COCSADRAFT_92397"/>
<accession>M2SKN9</accession>
<dbReference type="RefSeq" id="XP_007701191.1">
    <property type="nucleotide sequence ID" value="XM_007703001.1"/>
</dbReference>
<sequence>KIATLEKYNRSRTKLRTFLTNINLYCEFNEEKILIASTHIKGRALSWMQPYVEDYLLNIENRGTKNETRALFTS</sequence>
<evidence type="ECO:0000313" key="2">
    <source>
        <dbReference type="Proteomes" id="UP000016934"/>
    </source>
</evidence>
<protein>
    <recommendedName>
        <fullName evidence="3">DUF4939 domain-containing protein</fullName>
    </recommendedName>
</protein>
<name>M2SKN9_COCSN</name>
<feature type="non-terminal residue" evidence="1">
    <location>
        <position position="1"/>
    </location>
</feature>
<dbReference type="GeneID" id="19141446"/>
<reference evidence="2" key="2">
    <citation type="journal article" date="2013" name="PLoS Genet.">
        <title>Comparative genome structure, secondary metabolite, and effector coding capacity across Cochliobolus pathogens.</title>
        <authorList>
            <person name="Condon B.J."/>
            <person name="Leng Y."/>
            <person name="Wu D."/>
            <person name="Bushley K.E."/>
            <person name="Ohm R.A."/>
            <person name="Otillar R."/>
            <person name="Martin J."/>
            <person name="Schackwitz W."/>
            <person name="Grimwood J."/>
            <person name="MohdZainudin N."/>
            <person name="Xue C."/>
            <person name="Wang R."/>
            <person name="Manning V.A."/>
            <person name="Dhillon B."/>
            <person name="Tu Z.J."/>
            <person name="Steffenson B.J."/>
            <person name="Salamov A."/>
            <person name="Sun H."/>
            <person name="Lowry S."/>
            <person name="LaButti K."/>
            <person name="Han J."/>
            <person name="Copeland A."/>
            <person name="Lindquist E."/>
            <person name="Barry K."/>
            <person name="Schmutz J."/>
            <person name="Baker S.E."/>
            <person name="Ciuffetti L.M."/>
            <person name="Grigoriev I.V."/>
            <person name="Zhong S."/>
            <person name="Turgeon B.G."/>
        </authorList>
    </citation>
    <scope>NUCLEOTIDE SEQUENCE [LARGE SCALE GENOMIC DNA]</scope>
    <source>
        <strain evidence="2">ND90Pr / ATCC 201652</strain>
    </source>
</reference>
<evidence type="ECO:0000313" key="1">
    <source>
        <dbReference type="EMBL" id="EMD62880.1"/>
    </source>
</evidence>
<keyword evidence="2" id="KW-1185">Reference proteome</keyword>
<gene>
    <name evidence="1" type="ORF">COCSADRAFT_92397</name>
</gene>
<dbReference type="AlphaFoldDB" id="M2SKN9"/>
<organism evidence="1 2">
    <name type="scientific">Cochliobolus sativus (strain ND90Pr / ATCC 201652)</name>
    <name type="common">Common root rot and spot blotch fungus</name>
    <name type="synonym">Bipolaris sorokiniana</name>
    <dbReference type="NCBI Taxonomy" id="665912"/>
    <lineage>
        <taxon>Eukaryota</taxon>
        <taxon>Fungi</taxon>
        <taxon>Dikarya</taxon>
        <taxon>Ascomycota</taxon>
        <taxon>Pezizomycotina</taxon>
        <taxon>Dothideomycetes</taxon>
        <taxon>Pleosporomycetidae</taxon>
        <taxon>Pleosporales</taxon>
        <taxon>Pleosporineae</taxon>
        <taxon>Pleosporaceae</taxon>
        <taxon>Bipolaris</taxon>
    </lineage>
</organism>
<dbReference type="OrthoDB" id="3808780at2759"/>
<reference evidence="1 2" key="1">
    <citation type="journal article" date="2012" name="PLoS Pathog.">
        <title>Diverse lifestyles and strategies of plant pathogenesis encoded in the genomes of eighteen Dothideomycetes fungi.</title>
        <authorList>
            <person name="Ohm R.A."/>
            <person name="Feau N."/>
            <person name="Henrissat B."/>
            <person name="Schoch C.L."/>
            <person name="Horwitz B.A."/>
            <person name="Barry K.W."/>
            <person name="Condon B.J."/>
            <person name="Copeland A.C."/>
            <person name="Dhillon B."/>
            <person name="Glaser F."/>
            <person name="Hesse C.N."/>
            <person name="Kosti I."/>
            <person name="LaButti K."/>
            <person name="Lindquist E.A."/>
            <person name="Lucas S."/>
            <person name="Salamov A.A."/>
            <person name="Bradshaw R.E."/>
            <person name="Ciuffetti L."/>
            <person name="Hamelin R.C."/>
            <person name="Kema G.H.J."/>
            <person name="Lawrence C."/>
            <person name="Scott J.A."/>
            <person name="Spatafora J.W."/>
            <person name="Turgeon B.G."/>
            <person name="de Wit P.J.G.M."/>
            <person name="Zhong S."/>
            <person name="Goodwin S.B."/>
            <person name="Grigoriev I.V."/>
        </authorList>
    </citation>
    <scope>NUCLEOTIDE SEQUENCE [LARGE SCALE GENOMIC DNA]</scope>
    <source>
        <strain evidence="2">ND90Pr / ATCC 201652</strain>
    </source>
</reference>